<keyword evidence="4 5" id="KW-0472">Membrane</keyword>
<feature type="domain" description="Sodium/calcium exchanger membrane region" evidence="6">
    <location>
        <begin position="3"/>
        <end position="142"/>
    </location>
</feature>
<feature type="transmembrane region" description="Helical" evidence="5">
    <location>
        <begin position="238"/>
        <end position="257"/>
    </location>
</feature>
<feature type="transmembrane region" description="Helical" evidence="5">
    <location>
        <begin position="289"/>
        <end position="307"/>
    </location>
</feature>
<reference evidence="7" key="1">
    <citation type="journal article" date="2014" name="Int. J. Syst. Evol. Microbiol.">
        <title>Complete genome sequence of Corynebacterium casei LMG S-19264T (=DSM 44701T), isolated from a smear-ripened cheese.</title>
        <authorList>
            <consortium name="US DOE Joint Genome Institute (JGI-PGF)"/>
            <person name="Walter F."/>
            <person name="Albersmeier A."/>
            <person name="Kalinowski J."/>
            <person name="Ruckert C."/>
        </authorList>
    </citation>
    <scope>NUCLEOTIDE SEQUENCE</scope>
    <source>
        <strain evidence="7">KCTC 12368</strain>
    </source>
</reference>
<dbReference type="InterPro" id="IPR044880">
    <property type="entry name" value="NCX_ion-bd_dom_sf"/>
</dbReference>
<dbReference type="EMBL" id="BMWX01000002">
    <property type="protein sequence ID" value="GGZ23302.1"/>
    <property type="molecule type" value="Genomic_DNA"/>
</dbReference>
<keyword evidence="2 5" id="KW-0812">Transmembrane</keyword>
<comment type="subcellular location">
    <subcellularLocation>
        <location evidence="1">Membrane</location>
        <topology evidence="1">Multi-pass membrane protein</topology>
    </subcellularLocation>
</comment>
<reference evidence="7" key="2">
    <citation type="submission" date="2020-09" db="EMBL/GenBank/DDBJ databases">
        <authorList>
            <person name="Sun Q."/>
            <person name="Kim S."/>
        </authorList>
    </citation>
    <scope>NUCLEOTIDE SEQUENCE</scope>
    <source>
        <strain evidence="7">KCTC 12368</strain>
    </source>
</reference>
<dbReference type="PANTHER" id="PTHR10846:SF8">
    <property type="entry name" value="INNER MEMBRANE PROTEIN YRBG"/>
    <property type="match status" value="1"/>
</dbReference>
<evidence type="ECO:0000259" key="6">
    <source>
        <dbReference type="Pfam" id="PF01699"/>
    </source>
</evidence>
<feature type="domain" description="Sodium/calcium exchanger membrane region" evidence="6">
    <location>
        <begin position="168"/>
        <end position="308"/>
    </location>
</feature>
<evidence type="ECO:0000256" key="3">
    <source>
        <dbReference type="ARBA" id="ARBA00022989"/>
    </source>
</evidence>
<protein>
    <submittedName>
        <fullName evidence="7">Sodium:calcium antiporter</fullName>
    </submittedName>
</protein>
<dbReference type="RefSeq" id="WP_018471906.1">
    <property type="nucleotide sequence ID" value="NZ_BMWX01000002.1"/>
</dbReference>
<feature type="transmembrane region" description="Helical" evidence="5">
    <location>
        <begin position="66"/>
        <end position="92"/>
    </location>
</feature>
<dbReference type="Proteomes" id="UP000619457">
    <property type="component" value="Unassembled WGS sequence"/>
</dbReference>
<evidence type="ECO:0000256" key="1">
    <source>
        <dbReference type="ARBA" id="ARBA00004141"/>
    </source>
</evidence>
<organism evidence="7 8">
    <name type="scientific">Echinicola pacifica</name>
    <dbReference type="NCBI Taxonomy" id="346377"/>
    <lineage>
        <taxon>Bacteria</taxon>
        <taxon>Pseudomonadati</taxon>
        <taxon>Bacteroidota</taxon>
        <taxon>Cytophagia</taxon>
        <taxon>Cytophagales</taxon>
        <taxon>Cyclobacteriaceae</taxon>
        <taxon>Echinicola</taxon>
    </lineage>
</organism>
<dbReference type="GO" id="GO:0008273">
    <property type="term" value="F:calcium, potassium:sodium antiporter activity"/>
    <property type="evidence" value="ECO:0007669"/>
    <property type="project" value="TreeGrafter"/>
</dbReference>
<comment type="caution">
    <text evidence="7">The sequence shown here is derived from an EMBL/GenBank/DDBJ whole genome shotgun (WGS) entry which is preliminary data.</text>
</comment>
<name>A0A918PUL7_9BACT</name>
<proteinExistence type="predicted"/>
<sequence length="309" mass="33035">MIYLFLIIGFIILLIGGKTLVDGASAIAVKLGMSPGLIGLTIVAFGTSAPELLVSITAALKGTSDIAIGNVVGSNISNITLVLGSAAILYPISINRNILKWDYSFTLASSILFFLLALDGLISLWDGIFLLVLLVIANWILIRKSQNNSEESGEEEIKKAGNQPLWKAIGLILLGIVGLYYGSELLVNNAITIAQQYGISERIIGVTIIAIGTSLPELTTSILAALKKETDIALGNILGSNLQNILSIIGVTAIIHPMNVSQLFLSSDFLWMMGFTALLFPIMRTGFKIGRWEGGLLIALYGLYLIALL</sequence>
<dbReference type="GO" id="GO:0005886">
    <property type="term" value="C:plasma membrane"/>
    <property type="evidence" value="ECO:0007669"/>
    <property type="project" value="TreeGrafter"/>
</dbReference>
<evidence type="ECO:0000256" key="2">
    <source>
        <dbReference type="ARBA" id="ARBA00022692"/>
    </source>
</evidence>
<dbReference type="Gene3D" id="1.20.1420.30">
    <property type="entry name" value="NCX, central ion-binding region"/>
    <property type="match status" value="1"/>
</dbReference>
<feature type="transmembrane region" description="Helical" evidence="5">
    <location>
        <begin position="33"/>
        <end position="54"/>
    </location>
</feature>
<evidence type="ECO:0000256" key="5">
    <source>
        <dbReference type="SAM" id="Phobius"/>
    </source>
</evidence>
<feature type="transmembrane region" description="Helical" evidence="5">
    <location>
        <begin position="263"/>
        <end position="282"/>
    </location>
</feature>
<dbReference type="NCBIfam" id="TIGR00367">
    <property type="entry name" value="calcium/sodium antiporter"/>
    <property type="match status" value="1"/>
</dbReference>
<evidence type="ECO:0000313" key="8">
    <source>
        <dbReference type="Proteomes" id="UP000619457"/>
    </source>
</evidence>
<gene>
    <name evidence="7" type="primary">yrbG</name>
    <name evidence="7" type="ORF">GCM10007049_15260</name>
</gene>
<feature type="transmembrane region" description="Helical" evidence="5">
    <location>
        <begin position="165"/>
        <end position="183"/>
    </location>
</feature>
<dbReference type="InterPro" id="IPR004481">
    <property type="entry name" value="K/Na/Ca-exchanger"/>
</dbReference>
<dbReference type="PANTHER" id="PTHR10846">
    <property type="entry name" value="SODIUM/POTASSIUM/CALCIUM EXCHANGER"/>
    <property type="match status" value="1"/>
</dbReference>
<dbReference type="InterPro" id="IPR004837">
    <property type="entry name" value="NaCa_Exmemb"/>
</dbReference>
<evidence type="ECO:0000256" key="4">
    <source>
        <dbReference type="ARBA" id="ARBA00023136"/>
    </source>
</evidence>
<dbReference type="AlphaFoldDB" id="A0A918PUL7"/>
<feature type="transmembrane region" description="Helical" evidence="5">
    <location>
        <begin position="203"/>
        <end position="226"/>
    </location>
</feature>
<dbReference type="GO" id="GO:0006874">
    <property type="term" value="P:intracellular calcium ion homeostasis"/>
    <property type="evidence" value="ECO:0007669"/>
    <property type="project" value="TreeGrafter"/>
</dbReference>
<dbReference type="Gene3D" id="6.10.280.80">
    <property type="entry name" value="NCX, peripheral helical region"/>
    <property type="match status" value="1"/>
</dbReference>
<keyword evidence="8" id="KW-1185">Reference proteome</keyword>
<feature type="transmembrane region" description="Helical" evidence="5">
    <location>
        <begin position="112"/>
        <end position="141"/>
    </location>
</feature>
<dbReference type="GO" id="GO:0005262">
    <property type="term" value="F:calcium channel activity"/>
    <property type="evidence" value="ECO:0007669"/>
    <property type="project" value="TreeGrafter"/>
</dbReference>
<dbReference type="Pfam" id="PF01699">
    <property type="entry name" value="Na_Ca_ex"/>
    <property type="match status" value="2"/>
</dbReference>
<evidence type="ECO:0000313" key="7">
    <source>
        <dbReference type="EMBL" id="GGZ23302.1"/>
    </source>
</evidence>
<keyword evidence="3 5" id="KW-1133">Transmembrane helix</keyword>
<accession>A0A918PUL7</accession>